<evidence type="ECO:0000313" key="10">
    <source>
        <dbReference type="Proteomes" id="UP001157133"/>
    </source>
</evidence>
<dbReference type="CDD" id="cd07723">
    <property type="entry name" value="hydroxyacylglutathione_hydrolase_MBL-fold"/>
    <property type="match status" value="1"/>
</dbReference>
<comment type="subunit">
    <text evidence="7">Monomer.</text>
</comment>
<feature type="binding site" evidence="7">
    <location>
        <position position="62"/>
    </location>
    <ligand>
        <name>Zn(2+)</name>
        <dbReference type="ChEBI" id="CHEBI:29105"/>
        <label>2</label>
    </ligand>
</feature>
<keyword evidence="5 7" id="KW-0378">Hydrolase</keyword>
<dbReference type="InterPro" id="IPR017782">
    <property type="entry name" value="Hydroxyacylglutathione_Hdrlase"/>
</dbReference>
<keyword evidence="6 7" id="KW-0862">Zinc</keyword>
<dbReference type="SMART" id="SM00849">
    <property type="entry name" value="Lactamase_B"/>
    <property type="match status" value="1"/>
</dbReference>
<dbReference type="Proteomes" id="UP001157133">
    <property type="component" value="Unassembled WGS sequence"/>
</dbReference>
<dbReference type="InterPro" id="IPR036866">
    <property type="entry name" value="RibonucZ/Hydroxyglut_hydro"/>
</dbReference>
<protein>
    <recommendedName>
        <fullName evidence="7">Hydroxyacylglutathione hydrolase</fullName>
        <ecNumber evidence="7">3.1.2.6</ecNumber>
    </recommendedName>
    <alternativeName>
        <fullName evidence="7">Glyoxalase II</fullName>
        <shortName evidence="7">Glx II</shortName>
    </alternativeName>
</protein>
<comment type="cofactor">
    <cofactor evidence="7">
        <name>Zn(2+)</name>
        <dbReference type="ChEBI" id="CHEBI:29105"/>
    </cofactor>
    <text evidence="7">Binds 2 Zn(2+) ions per subunit.</text>
</comment>
<dbReference type="SUPFAM" id="SSF56281">
    <property type="entry name" value="Metallo-hydrolase/oxidoreductase"/>
    <property type="match status" value="1"/>
</dbReference>
<evidence type="ECO:0000256" key="2">
    <source>
        <dbReference type="ARBA" id="ARBA00004963"/>
    </source>
</evidence>
<dbReference type="GO" id="GO:0016787">
    <property type="term" value="F:hydrolase activity"/>
    <property type="evidence" value="ECO:0007669"/>
    <property type="project" value="UniProtKB-KW"/>
</dbReference>
<evidence type="ECO:0000256" key="5">
    <source>
        <dbReference type="ARBA" id="ARBA00022801"/>
    </source>
</evidence>
<comment type="pathway">
    <text evidence="2 7">Secondary metabolite metabolism; methylglyoxal degradation; (R)-lactate from methylglyoxal: step 2/2.</text>
</comment>
<accession>A0ABQ6GZP3</accession>
<evidence type="ECO:0000256" key="3">
    <source>
        <dbReference type="ARBA" id="ARBA00006759"/>
    </source>
</evidence>
<keyword evidence="4 7" id="KW-0479">Metal-binding</keyword>
<feature type="binding site" evidence="7">
    <location>
        <position position="120"/>
    </location>
    <ligand>
        <name>Zn(2+)</name>
        <dbReference type="ChEBI" id="CHEBI:29105"/>
        <label>1</label>
    </ligand>
</feature>
<dbReference type="NCBIfam" id="TIGR03413">
    <property type="entry name" value="GSH_gloB"/>
    <property type="match status" value="1"/>
</dbReference>
<dbReference type="InterPro" id="IPR035680">
    <property type="entry name" value="Clx_II_MBL"/>
</dbReference>
<feature type="binding site" evidence="7">
    <location>
        <position position="59"/>
    </location>
    <ligand>
        <name>Zn(2+)</name>
        <dbReference type="ChEBI" id="CHEBI:29105"/>
        <label>1</label>
    </ligand>
</feature>
<dbReference type="EC" id="3.1.2.6" evidence="7"/>
<dbReference type="HAMAP" id="MF_01374">
    <property type="entry name" value="Glyoxalase_2"/>
    <property type="match status" value="1"/>
</dbReference>
<evidence type="ECO:0000256" key="7">
    <source>
        <dbReference type="HAMAP-Rule" id="MF_01374"/>
    </source>
</evidence>
<evidence type="ECO:0000313" key="9">
    <source>
        <dbReference type="EMBL" id="GLX81104.1"/>
    </source>
</evidence>
<comment type="function">
    <text evidence="7">Thiolesterase that catalyzes the hydrolysis of S-D-lactoyl-glutathione to form glutathione and D-lactic acid.</text>
</comment>
<dbReference type="Pfam" id="PF00753">
    <property type="entry name" value="Lactamase_B"/>
    <property type="match status" value="1"/>
</dbReference>
<feature type="binding site" evidence="7">
    <location>
        <position position="137"/>
    </location>
    <ligand>
        <name>Zn(2+)</name>
        <dbReference type="ChEBI" id="CHEBI:29105"/>
        <label>1</label>
    </ligand>
</feature>
<comment type="similarity">
    <text evidence="3 7">Belongs to the metallo-beta-lactamase superfamily. Glyoxalase II family.</text>
</comment>
<dbReference type="InterPro" id="IPR050110">
    <property type="entry name" value="Glyoxalase_II_hydrolase"/>
</dbReference>
<sequence>MSQSTYSIDVIKAFNDNYIWVLRNQQHIALVDPGDANVCIDYIDANNLVLTDILITHHHHDHIGGIEALLSHAHSRSQTVEVYAPAINEISGTTHALNGSEIITLRHIDVSFEVIDVPGHTLGHIAYYNQDILFCGDTLFSGGCGRLFEGTPEQMATSLAKLSRLDDHTRVYCTHEYTLANLHFALMVEPNNLDLLSYFNQVTELRELDKITLPSTIGLEKRINPFLRCQEKAVQQAASEYSNQTITDNIAAFAAIRQWKDNP</sequence>
<dbReference type="PANTHER" id="PTHR43705">
    <property type="entry name" value="HYDROXYACYLGLUTATHIONE HYDROLASE"/>
    <property type="match status" value="1"/>
</dbReference>
<dbReference type="InterPro" id="IPR032282">
    <property type="entry name" value="HAGH_C"/>
</dbReference>
<feature type="binding site" evidence="7">
    <location>
        <position position="175"/>
    </location>
    <ligand>
        <name>Zn(2+)</name>
        <dbReference type="ChEBI" id="CHEBI:29105"/>
        <label>2</label>
    </ligand>
</feature>
<dbReference type="PIRSF" id="PIRSF005457">
    <property type="entry name" value="Glx"/>
    <property type="match status" value="1"/>
</dbReference>
<proteinExistence type="inferred from homology"/>
<feature type="binding site" evidence="7">
    <location>
        <position position="61"/>
    </location>
    <ligand>
        <name>Zn(2+)</name>
        <dbReference type="ChEBI" id="CHEBI:29105"/>
        <label>2</label>
    </ligand>
</feature>
<feature type="binding site" evidence="7">
    <location>
        <position position="57"/>
    </location>
    <ligand>
        <name>Zn(2+)</name>
        <dbReference type="ChEBI" id="CHEBI:29105"/>
        <label>1</label>
    </ligand>
</feature>
<dbReference type="PANTHER" id="PTHR43705:SF1">
    <property type="entry name" value="HYDROXYACYLGLUTATHIONE HYDROLASE GLOB"/>
    <property type="match status" value="1"/>
</dbReference>
<keyword evidence="10" id="KW-1185">Reference proteome</keyword>
<organism evidence="9 10">
    <name type="scientific">Thalassotalea eurytherma</name>
    <dbReference type="NCBI Taxonomy" id="1144278"/>
    <lineage>
        <taxon>Bacteria</taxon>
        <taxon>Pseudomonadati</taxon>
        <taxon>Pseudomonadota</taxon>
        <taxon>Gammaproteobacteria</taxon>
        <taxon>Alteromonadales</taxon>
        <taxon>Colwelliaceae</taxon>
        <taxon>Thalassotalea</taxon>
    </lineage>
</organism>
<name>A0ABQ6GZP3_9GAMM</name>
<reference evidence="9 10" key="1">
    <citation type="submission" date="2023-03" db="EMBL/GenBank/DDBJ databases">
        <title>Draft genome sequence of Thalassotalea eurytherma JCM 18482T.</title>
        <authorList>
            <person name="Sawabe T."/>
        </authorList>
    </citation>
    <scope>NUCLEOTIDE SEQUENCE [LARGE SCALE GENOMIC DNA]</scope>
    <source>
        <strain evidence="9 10">JCM 18482</strain>
    </source>
</reference>
<feature type="binding site" evidence="7">
    <location>
        <position position="137"/>
    </location>
    <ligand>
        <name>Zn(2+)</name>
        <dbReference type="ChEBI" id="CHEBI:29105"/>
        <label>2</label>
    </ligand>
</feature>
<dbReference type="EMBL" id="BSSU01000003">
    <property type="protein sequence ID" value="GLX81104.1"/>
    <property type="molecule type" value="Genomic_DNA"/>
</dbReference>
<evidence type="ECO:0000256" key="4">
    <source>
        <dbReference type="ARBA" id="ARBA00022723"/>
    </source>
</evidence>
<evidence type="ECO:0000256" key="6">
    <source>
        <dbReference type="ARBA" id="ARBA00022833"/>
    </source>
</evidence>
<evidence type="ECO:0000256" key="1">
    <source>
        <dbReference type="ARBA" id="ARBA00001623"/>
    </source>
</evidence>
<dbReference type="Gene3D" id="3.60.15.10">
    <property type="entry name" value="Ribonuclease Z/Hydroxyacylglutathione hydrolase-like"/>
    <property type="match status" value="1"/>
</dbReference>
<comment type="catalytic activity">
    <reaction evidence="1 7">
        <text>an S-(2-hydroxyacyl)glutathione + H2O = a 2-hydroxy carboxylate + glutathione + H(+)</text>
        <dbReference type="Rhea" id="RHEA:21864"/>
        <dbReference type="ChEBI" id="CHEBI:15377"/>
        <dbReference type="ChEBI" id="CHEBI:15378"/>
        <dbReference type="ChEBI" id="CHEBI:57925"/>
        <dbReference type="ChEBI" id="CHEBI:58896"/>
        <dbReference type="ChEBI" id="CHEBI:71261"/>
        <dbReference type="EC" id="3.1.2.6"/>
    </reaction>
</comment>
<dbReference type="InterPro" id="IPR001279">
    <property type="entry name" value="Metallo-B-lactamas"/>
</dbReference>
<feature type="domain" description="Metallo-beta-lactamase" evidence="8">
    <location>
        <begin position="16"/>
        <end position="175"/>
    </location>
</feature>
<dbReference type="RefSeq" id="WP_284206435.1">
    <property type="nucleotide sequence ID" value="NZ_BSSU01000003.1"/>
</dbReference>
<gene>
    <name evidence="7 9" type="primary">gloB</name>
    <name evidence="9" type="ORF">theurythT_05560</name>
</gene>
<comment type="caution">
    <text evidence="9">The sequence shown here is derived from an EMBL/GenBank/DDBJ whole genome shotgun (WGS) entry which is preliminary data.</text>
</comment>
<evidence type="ECO:0000259" key="8">
    <source>
        <dbReference type="SMART" id="SM00849"/>
    </source>
</evidence>
<dbReference type="Pfam" id="PF16123">
    <property type="entry name" value="HAGH_C"/>
    <property type="match status" value="1"/>
</dbReference>